<gene>
    <name evidence="9" type="ORF">SAMN05192579_1067</name>
</gene>
<keyword evidence="7" id="KW-0812">Transmembrane</keyword>
<feature type="domain" description="Peptidase M48" evidence="8">
    <location>
        <begin position="215"/>
        <end position="468"/>
    </location>
</feature>
<feature type="transmembrane region" description="Helical" evidence="7">
    <location>
        <begin position="127"/>
        <end position="160"/>
    </location>
</feature>
<comment type="cofactor">
    <cofactor evidence="1">
        <name>Zn(2+)</name>
        <dbReference type="ChEBI" id="CHEBI:29105"/>
    </cofactor>
</comment>
<dbReference type="GO" id="GO:0046872">
    <property type="term" value="F:metal ion binding"/>
    <property type="evidence" value="ECO:0007669"/>
    <property type="project" value="UniProtKB-KW"/>
</dbReference>
<dbReference type="Proteomes" id="UP000198725">
    <property type="component" value="Unassembled WGS sequence"/>
</dbReference>
<evidence type="ECO:0000313" key="10">
    <source>
        <dbReference type="Proteomes" id="UP000198725"/>
    </source>
</evidence>
<sequence>METYRVRLTGEALPGHTPESIAEALLRQLKLRPTQVQTMLPPARRVVKAGLNHDEADHLHQILTLAGLAAHKEKQAVTADIPSASPAATSATSSPAAATATTADPLSDLVTSLARGFPRRRPSPGYALRLVLVTLCCVLIPLLYLAMVTLFGYGLVWYLWHVHDFTSFHVRGFWPMFVLYALPGASGALLLLFLLRPMLPMGATRERSLLLDPGEEPRLLQAIHRLAEAIGIRPPVALRLSNEVNASVHFEGGWAGFFNGRKVLTIGLPLVAGLSSQQFLGVLAHEFGHFAQRLGMRCSFLINHVNAWLYQRAHRPDPWVERLEQWAHENDEFVVRTIMIVTRAGIGGSRLLLAGLFQLSFRLSQSLSRQMEFDADRYEAVLAGSTAFGDTALRLRALARAFGEVDKRNASTWREHKLLRDMPQAVAAQVDGYDTSAWATLRRGLGYGTTRYWDSHPADLERIRHAQSLQAPGMFSDARPAAVLFDRFVEHCRDATRAYYRLLGVDFRNAELCDTEIVTRLGAQRDDAHSDLRRWTGRQWHARPWLPLQRPLPDDLGKLSWQACIDELRLHSPAITQDWAKAEQEAGRRARIAFAGLLERHGIPFPLSRVEGFDEQRHLPEYQRIIDWQTPSRQALLRTAGLYRRRIELALRAANLRHEPLFALSTLYADVESLQEAWIVASQFEGTGDVAQHKGLERIRQDAMIACQEHSLRLLRKCDDIPQSLLDGDSIGGYLRRRCPRVAQPSDGPTEFVAIAGTLLDSLGHAYRLAFSSLAQRCAQAERAHGIAGIEN</sequence>
<keyword evidence="10" id="KW-1185">Reference proteome</keyword>
<keyword evidence="4" id="KW-0378">Hydrolase</keyword>
<evidence type="ECO:0000256" key="2">
    <source>
        <dbReference type="ARBA" id="ARBA00022670"/>
    </source>
</evidence>
<dbReference type="GO" id="GO:0004222">
    <property type="term" value="F:metalloendopeptidase activity"/>
    <property type="evidence" value="ECO:0007669"/>
    <property type="project" value="InterPro"/>
</dbReference>
<proteinExistence type="predicted"/>
<keyword evidence="2 9" id="KW-0645">Protease</keyword>
<evidence type="ECO:0000256" key="3">
    <source>
        <dbReference type="ARBA" id="ARBA00022723"/>
    </source>
</evidence>
<dbReference type="AlphaFoldDB" id="A0A1I4BX39"/>
<organism evidence="9 10">
    <name type="scientific">Rhodanobacter glycinis</name>
    <dbReference type="NCBI Taxonomy" id="582702"/>
    <lineage>
        <taxon>Bacteria</taxon>
        <taxon>Pseudomonadati</taxon>
        <taxon>Pseudomonadota</taxon>
        <taxon>Gammaproteobacteria</taxon>
        <taxon>Lysobacterales</taxon>
        <taxon>Rhodanobacteraceae</taxon>
        <taxon>Rhodanobacter</taxon>
    </lineage>
</organism>
<dbReference type="CDD" id="cd07328">
    <property type="entry name" value="M48_Ste24p_like"/>
    <property type="match status" value="1"/>
</dbReference>
<dbReference type="Gene3D" id="3.30.2010.10">
    <property type="entry name" value="Metalloproteases ('zincins'), catalytic domain"/>
    <property type="match status" value="1"/>
</dbReference>
<keyword evidence="3" id="KW-0479">Metal-binding</keyword>
<reference evidence="10" key="1">
    <citation type="submission" date="2016-10" db="EMBL/GenBank/DDBJ databases">
        <authorList>
            <person name="Varghese N."/>
            <person name="Submissions S."/>
        </authorList>
    </citation>
    <scope>NUCLEOTIDE SEQUENCE [LARGE SCALE GENOMIC DNA]</scope>
    <source>
        <strain evidence="10">MO64</strain>
    </source>
</reference>
<keyword evidence="7" id="KW-1133">Transmembrane helix</keyword>
<evidence type="ECO:0000313" key="9">
    <source>
        <dbReference type="EMBL" id="SFK73354.1"/>
    </source>
</evidence>
<dbReference type="EMBL" id="FOSR01000006">
    <property type="protein sequence ID" value="SFK73354.1"/>
    <property type="molecule type" value="Genomic_DNA"/>
</dbReference>
<evidence type="ECO:0000256" key="6">
    <source>
        <dbReference type="ARBA" id="ARBA00023049"/>
    </source>
</evidence>
<protein>
    <submittedName>
        <fullName evidence="9">Zn-dependent protease with chaperone function</fullName>
    </submittedName>
</protein>
<evidence type="ECO:0000256" key="4">
    <source>
        <dbReference type="ARBA" id="ARBA00022801"/>
    </source>
</evidence>
<dbReference type="RefSeq" id="WP_092703090.1">
    <property type="nucleotide sequence ID" value="NZ_FOSR01000006.1"/>
</dbReference>
<keyword evidence="7" id="KW-0472">Membrane</keyword>
<evidence type="ECO:0000256" key="1">
    <source>
        <dbReference type="ARBA" id="ARBA00001947"/>
    </source>
</evidence>
<name>A0A1I4BX39_9GAMM</name>
<keyword evidence="5" id="KW-0862">Zinc</keyword>
<dbReference type="GO" id="GO:0006508">
    <property type="term" value="P:proteolysis"/>
    <property type="evidence" value="ECO:0007669"/>
    <property type="project" value="UniProtKB-KW"/>
</dbReference>
<keyword evidence="6" id="KW-0482">Metalloprotease</keyword>
<feature type="transmembrane region" description="Helical" evidence="7">
    <location>
        <begin position="172"/>
        <end position="195"/>
    </location>
</feature>
<dbReference type="Pfam" id="PF01435">
    <property type="entry name" value="Peptidase_M48"/>
    <property type="match status" value="1"/>
</dbReference>
<evidence type="ECO:0000256" key="5">
    <source>
        <dbReference type="ARBA" id="ARBA00022833"/>
    </source>
</evidence>
<evidence type="ECO:0000256" key="7">
    <source>
        <dbReference type="SAM" id="Phobius"/>
    </source>
</evidence>
<evidence type="ECO:0000259" key="8">
    <source>
        <dbReference type="Pfam" id="PF01435"/>
    </source>
</evidence>
<accession>A0A1I4BX39</accession>
<dbReference type="InterPro" id="IPR001915">
    <property type="entry name" value="Peptidase_M48"/>
</dbReference>